<accession>A0ABY1P750</accession>
<feature type="chain" id="PRO_5045384958" evidence="2">
    <location>
        <begin position="29"/>
        <end position="185"/>
    </location>
</feature>
<name>A0ABY1P750_9HYPH</name>
<evidence type="ECO:0000256" key="2">
    <source>
        <dbReference type="SAM" id="SignalP"/>
    </source>
</evidence>
<dbReference type="EMBL" id="FXTT01000003">
    <property type="protein sequence ID" value="SMP26436.1"/>
    <property type="molecule type" value="Genomic_DNA"/>
</dbReference>
<evidence type="ECO:0000256" key="1">
    <source>
        <dbReference type="SAM" id="MobiDB-lite"/>
    </source>
</evidence>
<feature type="signal peptide" evidence="2">
    <location>
        <begin position="1"/>
        <end position="28"/>
    </location>
</feature>
<keyword evidence="4" id="KW-1185">Reference proteome</keyword>
<comment type="caution">
    <text evidence="3">The sequence shown here is derived from an EMBL/GenBank/DDBJ whole genome shotgun (WGS) entry which is preliminary data.</text>
</comment>
<gene>
    <name evidence="3" type="ORF">SAMN06265374_2723</name>
</gene>
<sequence length="185" mass="20028">MDLVKTLSNLCLASGIMMVLAGAPAALSQEVLSPEDEEAVSAGETGRYSLVALDGDVLRVDRRAGTVSVCRKLNEAWRCNPVPLAEDAYIAEINDLAAEVDRLTARLESLEEEAEKADSQLPPGSALDRSDPQSGSEDGNDTKSNRLTADDEEELDKVLDFTESAMRRLFGMVRELQRDLEGTGN</sequence>
<dbReference type="RefSeq" id="WP_155192910.1">
    <property type="nucleotide sequence ID" value="NZ_BAAAEA010000002.1"/>
</dbReference>
<proteinExistence type="predicted"/>
<feature type="region of interest" description="Disordered" evidence="1">
    <location>
        <begin position="110"/>
        <end position="155"/>
    </location>
</feature>
<organism evidence="3 4">
    <name type="scientific">Roseibium denhamense</name>
    <dbReference type="NCBI Taxonomy" id="76305"/>
    <lineage>
        <taxon>Bacteria</taxon>
        <taxon>Pseudomonadati</taxon>
        <taxon>Pseudomonadota</taxon>
        <taxon>Alphaproteobacteria</taxon>
        <taxon>Hyphomicrobiales</taxon>
        <taxon>Stappiaceae</taxon>
        <taxon>Roseibium</taxon>
    </lineage>
</organism>
<dbReference type="Proteomes" id="UP001157914">
    <property type="component" value="Unassembled WGS sequence"/>
</dbReference>
<evidence type="ECO:0000313" key="4">
    <source>
        <dbReference type="Proteomes" id="UP001157914"/>
    </source>
</evidence>
<evidence type="ECO:0000313" key="3">
    <source>
        <dbReference type="EMBL" id="SMP26436.1"/>
    </source>
</evidence>
<protein>
    <submittedName>
        <fullName evidence="3">Uncharacterized protein</fullName>
    </submittedName>
</protein>
<keyword evidence="2" id="KW-0732">Signal</keyword>
<reference evidence="3 4" key="1">
    <citation type="submission" date="2017-05" db="EMBL/GenBank/DDBJ databases">
        <authorList>
            <person name="Varghese N."/>
            <person name="Submissions S."/>
        </authorList>
    </citation>
    <scope>NUCLEOTIDE SEQUENCE [LARGE SCALE GENOMIC DNA]</scope>
    <source>
        <strain evidence="3 4">DSM 15949</strain>
    </source>
</reference>